<comment type="caution">
    <text evidence="1">The sequence shown here is derived from an EMBL/GenBank/DDBJ whole genome shotgun (WGS) entry which is preliminary data.</text>
</comment>
<name>A0ABV1L2J8_9BACL</name>
<accession>A0ABV1L2J8</accession>
<evidence type="ECO:0000313" key="2">
    <source>
        <dbReference type="Proteomes" id="UP001493487"/>
    </source>
</evidence>
<keyword evidence="2" id="KW-1185">Reference proteome</keyword>
<sequence>MLYGLGKLLRQIRFLDGRCDLPELQLTSRPDKAMRGIYFAAHFGNWYCLTPLSEIAAYLEELALWGVNDLMTWFDLSNYSDLQNGQSMLDRIEWIMQYAGQVGMRTTRVSVSNEGFSGQVGLGRPMLARNAFNDTDYHPLRAVDRAFGGMDTDICPSQPDGRKLVLHNKERYFSQLQHVGSVVFWPYDPGGCNCERCLPWPGTFMSLNRELAERIGRLHPHARFHVSAWWFEAHREGEDDAFFTQLEKDSKLSASWFDCIFVGHAEAARWKDAGRTVPKRHPLVLFSEISMFDAIPWGGKGANPALHKFMDELDRLGDYIDGAMCYSEGIYEDLNKVAIAQKLWDERVNPGDIAAEYSNYYFGADCAEQASWYVCKLEELVSDPSIGSMTAHELEQQAGEVERSMKEWARSDWRWQLLRLRAAMQARIDTLKSLGEHPALLSDRREVVYKEFEVLYDDLQFRLYRHHPKDSLQPWIYAPASQAISAFVGKTDLVNLTSRK</sequence>
<dbReference type="EMBL" id="JASKHM010000022">
    <property type="protein sequence ID" value="MEQ4486511.1"/>
    <property type="molecule type" value="Genomic_DNA"/>
</dbReference>
<gene>
    <name evidence="1" type="ORF">QJS35_29475</name>
</gene>
<proteinExistence type="predicted"/>
<dbReference type="Proteomes" id="UP001493487">
    <property type="component" value="Unassembled WGS sequence"/>
</dbReference>
<reference evidence="1 2" key="1">
    <citation type="journal article" date="2023" name="Genome Announc.">
        <title>Pan-Genome Analyses of the Genus Cohnella and Proposal of the Novel Species Cohnella silvisoli sp. nov., Isolated from Forest Soil.</title>
        <authorList>
            <person name="Wang C."/>
            <person name="Mao L."/>
            <person name="Bao G."/>
            <person name="Zhu H."/>
        </authorList>
    </citation>
    <scope>NUCLEOTIDE SEQUENCE [LARGE SCALE GENOMIC DNA]</scope>
    <source>
        <strain evidence="1 2">NL03-T5-1</strain>
    </source>
</reference>
<evidence type="ECO:0000313" key="1">
    <source>
        <dbReference type="EMBL" id="MEQ4486511.1"/>
    </source>
</evidence>
<organism evidence="1 2">
    <name type="scientific">Cohnella silvisoli</name>
    <dbReference type="NCBI Taxonomy" id="2873699"/>
    <lineage>
        <taxon>Bacteria</taxon>
        <taxon>Bacillati</taxon>
        <taxon>Bacillota</taxon>
        <taxon>Bacilli</taxon>
        <taxon>Bacillales</taxon>
        <taxon>Paenibacillaceae</taxon>
        <taxon>Cohnella</taxon>
    </lineage>
</organism>
<dbReference type="RefSeq" id="WP_232184535.1">
    <property type="nucleotide sequence ID" value="NZ_JAIOAP010000003.1"/>
</dbReference>
<protein>
    <submittedName>
        <fullName evidence="1">Uncharacterized protein</fullName>
    </submittedName>
</protein>